<proteinExistence type="inferred from homology"/>
<keyword evidence="2" id="KW-0805">Transcription regulation</keyword>
<dbReference type="PANTHER" id="PTHR43133">
    <property type="entry name" value="RNA POLYMERASE ECF-TYPE SIGMA FACTO"/>
    <property type="match status" value="1"/>
</dbReference>
<dbReference type="PANTHER" id="PTHR43133:SF46">
    <property type="entry name" value="RNA POLYMERASE SIGMA-70 FACTOR ECF SUBFAMILY"/>
    <property type="match status" value="1"/>
</dbReference>
<organism evidence="7 8">
    <name type="scientific">Chitinophaga caseinilytica</name>
    <dbReference type="NCBI Taxonomy" id="2267521"/>
    <lineage>
        <taxon>Bacteria</taxon>
        <taxon>Pseudomonadati</taxon>
        <taxon>Bacteroidota</taxon>
        <taxon>Chitinophagia</taxon>
        <taxon>Chitinophagales</taxon>
        <taxon>Chitinophagaceae</taxon>
        <taxon>Chitinophaga</taxon>
    </lineage>
</organism>
<dbReference type="Pfam" id="PF04542">
    <property type="entry name" value="Sigma70_r2"/>
    <property type="match status" value="1"/>
</dbReference>
<dbReference type="InterPro" id="IPR007627">
    <property type="entry name" value="RNA_pol_sigma70_r2"/>
</dbReference>
<dbReference type="Gene3D" id="1.10.10.10">
    <property type="entry name" value="Winged helix-like DNA-binding domain superfamily/Winged helix DNA-binding domain"/>
    <property type="match status" value="1"/>
</dbReference>
<dbReference type="InterPro" id="IPR013325">
    <property type="entry name" value="RNA_pol_sigma_r2"/>
</dbReference>
<dbReference type="InterPro" id="IPR036388">
    <property type="entry name" value="WH-like_DNA-bd_sf"/>
</dbReference>
<comment type="similarity">
    <text evidence="1">Belongs to the sigma-70 factor family. ECF subfamily.</text>
</comment>
<sequence length="213" mass="24003">MSNGIEHMIGAGGIYAGLPDRDLWNKVKEGDRAALDYIYRQHFRPLFGYGMKVHADETLVQDAIHDVFVSIWQGRGGLSATDSIRFYLLSSLKRRILRHLGKQLVLPDDDGAFYDAPSASPEDELIGKQSDQQRRARLAGVMAELPPRQQEVLYLRYYHGLDTRETADIMSLSVNSAYVLLSKALKYLKDNSDKIVFALAFFGNGGMGWDKIF</sequence>
<dbReference type="Pfam" id="PF08281">
    <property type="entry name" value="Sigma70_r4_2"/>
    <property type="match status" value="1"/>
</dbReference>
<evidence type="ECO:0000256" key="2">
    <source>
        <dbReference type="ARBA" id="ARBA00023015"/>
    </source>
</evidence>
<keyword evidence="4" id="KW-0804">Transcription</keyword>
<protein>
    <submittedName>
        <fullName evidence="7">Sigma-70 family RNA polymerase sigma factor</fullName>
    </submittedName>
</protein>
<dbReference type="Gene3D" id="1.10.1740.10">
    <property type="match status" value="1"/>
</dbReference>
<evidence type="ECO:0000256" key="3">
    <source>
        <dbReference type="ARBA" id="ARBA00023082"/>
    </source>
</evidence>
<reference evidence="7 8" key="1">
    <citation type="submission" date="2024-03" db="EMBL/GenBank/DDBJ databases">
        <title>Chitinophaga caseinilytica sp. nov., a casein hydrolysing bacterium isolated from forest soil.</title>
        <authorList>
            <person name="Lee D.S."/>
            <person name="Han D.M."/>
            <person name="Baek J.H."/>
            <person name="Choi D.G."/>
            <person name="Jeon J.H."/>
            <person name="Jeon C.O."/>
        </authorList>
    </citation>
    <scope>NUCLEOTIDE SEQUENCE [LARGE SCALE GENOMIC DNA]</scope>
    <source>
        <strain evidence="7 8">KACC 19118</strain>
    </source>
</reference>
<dbReference type="EMBL" id="CP150096">
    <property type="protein sequence ID" value="WZN48968.1"/>
    <property type="molecule type" value="Genomic_DNA"/>
</dbReference>
<dbReference type="InterPro" id="IPR013249">
    <property type="entry name" value="RNA_pol_sigma70_r4_t2"/>
</dbReference>
<name>A0ABZ2ZB67_9BACT</name>
<evidence type="ECO:0000313" key="8">
    <source>
        <dbReference type="Proteomes" id="UP001449657"/>
    </source>
</evidence>
<keyword evidence="8" id="KW-1185">Reference proteome</keyword>
<dbReference type="NCBIfam" id="TIGR02937">
    <property type="entry name" value="sigma70-ECF"/>
    <property type="match status" value="1"/>
</dbReference>
<accession>A0ABZ2ZB67</accession>
<feature type="domain" description="RNA polymerase sigma-70 region 2" evidence="5">
    <location>
        <begin position="38"/>
        <end position="103"/>
    </location>
</feature>
<dbReference type="InterPro" id="IPR039425">
    <property type="entry name" value="RNA_pol_sigma-70-like"/>
</dbReference>
<evidence type="ECO:0000256" key="4">
    <source>
        <dbReference type="ARBA" id="ARBA00023163"/>
    </source>
</evidence>
<evidence type="ECO:0000256" key="1">
    <source>
        <dbReference type="ARBA" id="ARBA00010641"/>
    </source>
</evidence>
<evidence type="ECO:0000259" key="5">
    <source>
        <dbReference type="Pfam" id="PF04542"/>
    </source>
</evidence>
<evidence type="ECO:0000259" key="6">
    <source>
        <dbReference type="Pfam" id="PF08281"/>
    </source>
</evidence>
<keyword evidence="3" id="KW-0731">Sigma factor</keyword>
<dbReference type="InterPro" id="IPR013324">
    <property type="entry name" value="RNA_pol_sigma_r3/r4-like"/>
</dbReference>
<gene>
    <name evidence="7" type="ORF">WJU22_12395</name>
</gene>
<dbReference type="CDD" id="cd06171">
    <property type="entry name" value="Sigma70_r4"/>
    <property type="match status" value="1"/>
</dbReference>
<dbReference type="Proteomes" id="UP001449657">
    <property type="component" value="Chromosome"/>
</dbReference>
<dbReference type="RefSeq" id="WP_341843543.1">
    <property type="nucleotide sequence ID" value="NZ_CP149792.1"/>
</dbReference>
<dbReference type="InterPro" id="IPR014284">
    <property type="entry name" value="RNA_pol_sigma-70_dom"/>
</dbReference>
<dbReference type="SUPFAM" id="SSF88946">
    <property type="entry name" value="Sigma2 domain of RNA polymerase sigma factors"/>
    <property type="match status" value="1"/>
</dbReference>
<evidence type="ECO:0000313" key="7">
    <source>
        <dbReference type="EMBL" id="WZN48968.1"/>
    </source>
</evidence>
<feature type="domain" description="RNA polymerase sigma factor 70 region 4 type 2" evidence="6">
    <location>
        <begin position="137"/>
        <end position="188"/>
    </location>
</feature>
<dbReference type="SUPFAM" id="SSF88659">
    <property type="entry name" value="Sigma3 and sigma4 domains of RNA polymerase sigma factors"/>
    <property type="match status" value="1"/>
</dbReference>